<organism evidence="2 3">
    <name type="scientific">Colletotrichum spaethianum</name>
    <dbReference type="NCBI Taxonomy" id="700344"/>
    <lineage>
        <taxon>Eukaryota</taxon>
        <taxon>Fungi</taxon>
        <taxon>Dikarya</taxon>
        <taxon>Ascomycota</taxon>
        <taxon>Pezizomycotina</taxon>
        <taxon>Sordariomycetes</taxon>
        <taxon>Hypocreomycetidae</taxon>
        <taxon>Glomerellales</taxon>
        <taxon>Glomerellaceae</taxon>
        <taxon>Colletotrichum</taxon>
        <taxon>Colletotrichum spaethianum species complex</taxon>
    </lineage>
</organism>
<evidence type="ECO:0000313" key="3">
    <source>
        <dbReference type="Proteomes" id="UP001055115"/>
    </source>
</evidence>
<reference evidence="2 3" key="1">
    <citation type="submission" date="2022-03" db="EMBL/GenBank/DDBJ databases">
        <title>Genome data of Colletotrichum spp.</title>
        <authorList>
            <person name="Utami Y.D."/>
            <person name="Hiruma K."/>
        </authorList>
    </citation>
    <scope>NUCLEOTIDE SEQUENCE [LARGE SCALE GENOMIC DNA]</scope>
    <source>
        <strain evidence="2 3">MAFF 239500</strain>
    </source>
</reference>
<dbReference type="Proteomes" id="UP001055115">
    <property type="component" value="Unassembled WGS sequence"/>
</dbReference>
<sequence>METADLLHAATGRQAKAKTMQDEAELLEERGIRNRDGKELEKTGPKLTKAKLAGHEKRVERGFEKKWKSGAWQEGALHLHLHGMALSI</sequence>
<evidence type="ECO:0000256" key="1">
    <source>
        <dbReference type="SAM" id="MobiDB-lite"/>
    </source>
</evidence>
<dbReference type="AlphaFoldDB" id="A0AA37P9C6"/>
<gene>
    <name evidence="2" type="ORF">ColSpa_08234</name>
</gene>
<accession>A0AA37P9C6</accession>
<feature type="region of interest" description="Disordered" evidence="1">
    <location>
        <begin position="1"/>
        <end position="55"/>
    </location>
</feature>
<protein>
    <submittedName>
        <fullName evidence="2">Uncharacterized protein</fullName>
    </submittedName>
</protein>
<dbReference type="RefSeq" id="XP_049130403.1">
    <property type="nucleotide sequence ID" value="XM_049274446.1"/>
</dbReference>
<dbReference type="EMBL" id="BQXU01000022">
    <property type="protein sequence ID" value="GKT48053.1"/>
    <property type="molecule type" value="Genomic_DNA"/>
</dbReference>
<keyword evidence="3" id="KW-1185">Reference proteome</keyword>
<proteinExistence type="predicted"/>
<feature type="compositionally biased region" description="Basic and acidic residues" evidence="1">
    <location>
        <begin position="27"/>
        <end position="44"/>
    </location>
</feature>
<comment type="caution">
    <text evidence="2">The sequence shown here is derived from an EMBL/GenBank/DDBJ whole genome shotgun (WGS) entry which is preliminary data.</text>
</comment>
<evidence type="ECO:0000313" key="2">
    <source>
        <dbReference type="EMBL" id="GKT48053.1"/>
    </source>
</evidence>
<name>A0AA37P9C6_9PEZI</name>
<dbReference type="GeneID" id="73329036"/>